<dbReference type="eggNOG" id="KOG1418">
    <property type="taxonomic scope" value="Eukaryota"/>
</dbReference>
<name>A0A1I7S2X4_BURXY</name>
<feature type="transmembrane region" description="Helical" evidence="10">
    <location>
        <begin position="413"/>
        <end position="439"/>
    </location>
</feature>
<protein>
    <submittedName>
        <fullName evidence="12">(pine wood nematode) hypothetical protein</fullName>
    </submittedName>
</protein>
<feature type="transmembrane region" description="Helical" evidence="10">
    <location>
        <begin position="391"/>
        <end position="407"/>
    </location>
</feature>
<feature type="compositionally biased region" description="Basic residues" evidence="9">
    <location>
        <begin position="714"/>
        <end position="724"/>
    </location>
</feature>
<dbReference type="WBParaSite" id="BXY_0735400.1">
    <property type="protein sequence ID" value="BXY_0735400.1"/>
    <property type="gene ID" value="BXY_0735400"/>
</dbReference>
<evidence type="ECO:0000256" key="3">
    <source>
        <dbReference type="ARBA" id="ARBA00022692"/>
    </source>
</evidence>
<feature type="domain" description="Potassium channel" evidence="11">
    <location>
        <begin position="173"/>
        <end position="229"/>
    </location>
</feature>
<evidence type="ECO:0000313" key="12">
    <source>
        <dbReference type="EMBL" id="CAD5226616.1"/>
    </source>
</evidence>
<dbReference type="Proteomes" id="UP000095284">
    <property type="component" value="Unplaced"/>
</dbReference>
<feature type="domain" description="Potassium channel" evidence="11">
    <location>
        <begin position="367"/>
        <end position="440"/>
    </location>
</feature>
<proteinExistence type="inferred from homology"/>
<keyword evidence="2 8" id="KW-0813">Transport</keyword>
<reference evidence="13" key="2">
    <citation type="submission" date="2020-08" db="EMBL/GenBank/DDBJ databases">
        <authorList>
            <person name="Kikuchi T."/>
        </authorList>
    </citation>
    <scope>NUCLEOTIDE SEQUENCE</scope>
    <source>
        <strain evidence="12">Ka4C1</strain>
    </source>
</reference>
<evidence type="ECO:0000256" key="7">
    <source>
        <dbReference type="ARBA" id="ARBA00023303"/>
    </source>
</evidence>
<dbReference type="GO" id="GO:0022841">
    <property type="term" value="F:potassium ion leak channel activity"/>
    <property type="evidence" value="ECO:0007669"/>
    <property type="project" value="TreeGrafter"/>
</dbReference>
<dbReference type="Proteomes" id="UP000582659">
    <property type="component" value="Unassembled WGS sequence"/>
</dbReference>
<keyword evidence="4 10" id="KW-1133">Transmembrane helix</keyword>
<dbReference type="PRINTS" id="PR01333">
    <property type="entry name" value="2POREKCHANEL"/>
</dbReference>
<gene>
    <name evidence="12" type="ORF">BXYJ_LOCUS9161</name>
</gene>
<keyword evidence="7 8" id="KW-0407">Ion channel</keyword>
<dbReference type="Pfam" id="PF07885">
    <property type="entry name" value="Ion_trans_2"/>
    <property type="match status" value="2"/>
</dbReference>
<evidence type="ECO:0000256" key="8">
    <source>
        <dbReference type="RuleBase" id="RU003857"/>
    </source>
</evidence>
<evidence type="ECO:0000313" key="14">
    <source>
        <dbReference type="Proteomes" id="UP000095284"/>
    </source>
</evidence>
<organism evidence="14 16">
    <name type="scientific">Bursaphelenchus xylophilus</name>
    <name type="common">Pinewood nematode worm</name>
    <name type="synonym">Aphelenchoides xylophilus</name>
    <dbReference type="NCBI Taxonomy" id="6326"/>
    <lineage>
        <taxon>Eukaryota</taxon>
        <taxon>Metazoa</taxon>
        <taxon>Ecdysozoa</taxon>
        <taxon>Nematoda</taxon>
        <taxon>Chromadorea</taxon>
        <taxon>Rhabditida</taxon>
        <taxon>Tylenchina</taxon>
        <taxon>Tylenchomorpha</taxon>
        <taxon>Aphelenchoidea</taxon>
        <taxon>Aphelenchoididae</taxon>
        <taxon>Bursaphelenchus</taxon>
    </lineage>
</organism>
<evidence type="ECO:0000256" key="5">
    <source>
        <dbReference type="ARBA" id="ARBA00023065"/>
    </source>
</evidence>
<reference evidence="16" key="1">
    <citation type="submission" date="2016-11" db="UniProtKB">
        <authorList>
            <consortium name="WormBaseParasite"/>
        </authorList>
    </citation>
    <scope>IDENTIFICATION</scope>
</reference>
<dbReference type="EMBL" id="CAJFCV020000004">
    <property type="protein sequence ID" value="CAG9116017.1"/>
    <property type="molecule type" value="Genomic_DNA"/>
</dbReference>
<dbReference type="GO" id="GO:0030322">
    <property type="term" value="P:stabilization of membrane potential"/>
    <property type="evidence" value="ECO:0007669"/>
    <property type="project" value="TreeGrafter"/>
</dbReference>
<dbReference type="EMBL" id="CAJFDI010000004">
    <property type="protein sequence ID" value="CAD5226616.1"/>
    <property type="molecule type" value="Genomic_DNA"/>
</dbReference>
<evidence type="ECO:0000313" key="16">
    <source>
        <dbReference type="WBParaSite" id="BXY_0735400.1"/>
    </source>
</evidence>
<dbReference type="Gene3D" id="1.10.287.70">
    <property type="match status" value="1"/>
</dbReference>
<dbReference type="PANTHER" id="PTHR11003">
    <property type="entry name" value="POTASSIUM CHANNEL, SUBFAMILY K"/>
    <property type="match status" value="1"/>
</dbReference>
<dbReference type="Proteomes" id="UP000659654">
    <property type="component" value="Unassembled WGS sequence"/>
</dbReference>
<dbReference type="SUPFAM" id="SSF81324">
    <property type="entry name" value="Voltage-gated potassium channels"/>
    <property type="match status" value="2"/>
</dbReference>
<comment type="similarity">
    <text evidence="8">Belongs to the two pore domain potassium channel (TC 1.A.1.8) family.</text>
</comment>
<feature type="compositionally biased region" description="Basic and acidic residues" evidence="9">
    <location>
        <begin position="767"/>
        <end position="790"/>
    </location>
</feature>
<evidence type="ECO:0000256" key="9">
    <source>
        <dbReference type="SAM" id="MobiDB-lite"/>
    </source>
</evidence>
<feature type="transmembrane region" description="Helical" evidence="10">
    <location>
        <begin position="86"/>
        <end position="107"/>
    </location>
</feature>
<evidence type="ECO:0000256" key="2">
    <source>
        <dbReference type="ARBA" id="ARBA00022448"/>
    </source>
</evidence>
<dbReference type="GO" id="GO:0015271">
    <property type="term" value="F:outward rectifier potassium channel activity"/>
    <property type="evidence" value="ECO:0007669"/>
    <property type="project" value="TreeGrafter"/>
</dbReference>
<dbReference type="InterPro" id="IPR003280">
    <property type="entry name" value="2pore_dom_K_chnl"/>
</dbReference>
<keyword evidence="6 10" id="KW-0472">Membrane</keyword>
<feature type="transmembrane region" description="Helical" evidence="10">
    <location>
        <begin position="359"/>
        <end position="379"/>
    </location>
</feature>
<keyword evidence="15" id="KW-1185">Reference proteome</keyword>
<evidence type="ECO:0000256" key="6">
    <source>
        <dbReference type="ARBA" id="ARBA00023136"/>
    </source>
</evidence>
<keyword evidence="3 8" id="KW-0812">Transmembrane</keyword>
<feature type="region of interest" description="Disordered" evidence="9">
    <location>
        <begin position="678"/>
        <end position="790"/>
    </location>
</feature>
<dbReference type="InterPro" id="IPR013099">
    <property type="entry name" value="K_chnl_dom"/>
</dbReference>
<keyword evidence="5 8" id="KW-0406">Ion transport</keyword>
<dbReference type="GO" id="GO:0005886">
    <property type="term" value="C:plasma membrane"/>
    <property type="evidence" value="ECO:0007669"/>
    <property type="project" value="TreeGrafter"/>
</dbReference>
<dbReference type="OrthoDB" id="297496at2759"/>
<evidence type="ECO:0000313" key="13">
    <source>
        <dbReference type="EMBL" id="CAG9116017.1"/>
    </source>
</evidence>
<evidence type="ECO:0000256" key="4">
    <source>
        <dbReference type="ARBA" id="ARBA00022989"/>
    </source>
</evidence>
<dbReference type="AlphaFoldDB" id="A0A1I7S2X4"/>
<sequence>MPVILKHGSKSVIASHGSVGQFSRTESAGGFSRGTANRISSAGSNLLDRVRKRSVQPTLRLSQKLRNPKQWIREFKKFYRKFYLKYLLPLIFIIFYMFLGALLFYWLESGAEEDRIATRRREFDREVELFVKRLDEISIDRSISSKNAKRRFVQEAINHFHEQLEIDPLIQPEWSLTTAMYFSGTIFTTIGFGDIVCKTAAGRLMTVVYSIVGIPAMLMTLNDLGKFLYNSIQDFLAYYDRCLNKLKARIKKEGPPKDDLNTLERGTLPSLGSEHNEPINHVSFNLQPGPDELTLDMEAGGDMESIQRMQSLDDRLTIDSQANAPTFPRLETNTSIDALSGEYTAEDELLPQAGAPPRMPVLVAIGITVGWIFFCAALFMMWENWTYGESCYFMFISMSTIGLGDVKVDRKDLMVVCFVFVIIGLSLVSMCIAVIQAALEDLYKKLLMKLLMEYQAKLAAGDHKGASMGMMKMWGNSKAAKYLMPMISSEAKRSVMQRIQEEAKESGIEIPPIFENMDEKSGMPKILVVAEQMAKDNIEVDEVIVNEIVRESDPTRQSIPSKFGNMVTYDGSTQTEPIVTDDKVGQTIDPQLDNLAVQTDPEKEIDLNDEGIQTDYLSSNSDETQTSTTETKEVETFTNSYSLESNETQTETITTSEQELQTHVVDMIEDEIQTDILETKNERIQTPYPETSTNETQTDEGLALDSIKSPSKISKAKRRLRKAFARSTPSKSAEPEMSDWKDVSGEEVTDPEEGRSSPESLDWDPIDGMHAERQRPVKDLKKMFDKSKKK</sequence>
<evidence type="ECO:0000256" key="10">
    <source>
        <dbReference type="SAM" id="Phobius"/>
    </source>
</evidence>
<evidence type="ECO:0000256" key="1">
    <source>
        <dbReference type="ARBA" id="ARBA00004141"/>
    </source>
</evidence>
<accession>A0A1I7S2X4</accession>
<dbReference type="PANTHER" id="PTHR11003:SF312">
    <property type="entry name" value="POTASSIUM CHANNEL DOMAIN-CONTAINING PROTEIN"/>
    <property type="match status" value="1"/>
</dbReference>
<comment type="subcellular location">
    <subcellularLocation>
        <location evidence="1">Membrane</location>
        <topology evidence="1">Multi-pass membrane protein</topology>
    </subcellularLocation>
</comment>
<evidence type="ECO:0000313" key="15">
    <source>
        <dbReference type="Proteomes" id="UP000659654"/>
    </source>
</evidence>
<evidence type="ECO:0000259" key="11">
    <source>
        <dbReference type="Pfam" id="PF07885"/>
    </source>
</evidence>
<feature type="transmembrane region" description="Helical" evidence="10">
    <location>
        <begin position="179"/>
        <end position="197"/>
    </location>
</feature>